<dbReference type="AlphaFoldDB" id="A0A0E9RKJ4"/>
<reference evidence="2" key="1">
    <citation type="submission" date="2014-11" db="EMBL/GenBank/DDBJ databases">
        <authorList>
            <person name="Amaro Gonzalez C."/>
        </authorList>
    </citation>
    <scope>NUCLEOTIDE SEQUENCE</scope>
</reference>
<keyword evidence="1" id="KW-1133">Transmembrane helix</keyword>
<keyword evidence="1" id="KW-0472">Membrane</keyword>
<accession>A0A0E9RKJ4</accession>
<evidence type="ECO:0000256" key="1">
    <source>
        <dbReference type="SAM" id="Phobius"/>
    </source>
</evidence>
<proteinExistence type="predicted"/>
<sequence>MNTCIHIYVYILVTSLLSYSMTWCILQCLNIFCKNRFNHGSPTCRRGLLRANSCEVAFQVHYCVF</sequence>
<protein>
    <submittedName>
        <fullName evidence="2">Uncharacterized protein</fullName>
    </submittedName>
</protein>
<dbReference type="EMBL" id="GBXM01078896">
    <property type="protein sequence ID" value="JAH29681.1"/>
    <property type="molecule type" value="Transcribed_RNA"/>
</dbReference>
<name>A0A0E9RKJ4_ANGAN</name>
<reference evidence="2" key="2">
    <citation type="journal article" date="2015" name="Fish Shellfish Immunol.">
        <title>Early steps in the European eel (Anguilla anguilla)-Vibrio vulnificus interaction in the gills: Role of the RtxA13 toxin.</title>
        <authorList>
            <person name="Callol A."/>
            <person name="Pajuelo D."/>
            <person name="Ebbesson L."/>
            <person name="Teles M."/>
            <person name="MacKenzie S."/>
            <person name="Amaro C."/>
        </authorList>
    </citation>
    <scope>NUCLEOTIDE SEQUENCE</scope>
</reference>
<organism evidence="2">
    <name type="scientific">Anguilla anguilla</name>
    <name type="common">European freshwater eel</name>
    <name type="synonym">Muraena anguilla</name>
    <dbReference type="NCBI Taxonomy" id="7936"/>
    <lineage>
        <taxon>Eukaryota</taxon>
        <taxon>Metazoa</taxon>
        <taxon>Chordata</taxon>
        <taxon>Craniata</taxon>
        <taxon>Vertebrata</taxon>
        <taxon>Euteleostomi</taxon>
        <taxon>Actinopterygii</taxon>
        <taxon>Neopterygii</taxon>
        <taxon>Teleostei</taxon>
        <taxon>Anguilliformes</taxon>
        <taxon>Anguillidae</taxon>
        <taxon>Anguilla</taxon>
    </lineage>
</organism>
<evidence type="ECO:0000313" key="2">
    <source>
        <dbReference type="EMBL" id="JAH29681.1"/>
    </source>
</evidence>
<feature type="transmembrane region" description="Helical" evidence="1">
    <location>
        <begin position="6"/>
        <end position="26"/>
    </location>
</feature>
<keyword evidence="1" id="KW-0812">Transmembrane</keyword>